<proteinExistence type="predicted"/>
<dbReference type="PANTHER" id="PTHR32305:SF15">
    <property type="entry name" value="PROTEIN RHSA-RELATED"/>
    <property type="match status" value="1"/>
</dbReference>
<reference evidence="2" key="1">
    <citation type="submission" date="2024-06" db="EMBL/GenBank/DDBJ databases">
        <title>Radixoralia hellwigii gen. nov., sp nov., isolated from a root canal in the human oral cavity.</title>
        <authorList>
            <person name="Bartsch S."/>
            <person name="Wittmer A."/>
            <person name="Schulz A.-K."/>
            <person name="Neumann-Schaal M."/>
            <person name="Wolf J."/>
            <person name="Gronow S."/>
            <person name="Tennert C."/>
            <person name="Haecker G."/>
            <person name="Cieplik F."/>
            <person name="Al-Ahmad A."/>
        </authorList>
    </citation>
    <scope>NUCLEOTIDE SEQUENCE [LARGE SCALE GENOMIC DNA]</scope>
    <source>
        <strain evidence="2">Wk13</strain>
    </source>
</reference>
<dbReference type="InterPro" id="IPR050708">
    <property type="entry name" value="T6SS_VgrG/RHS"/>
</dbReference>
<keyword evidence="2" id="KW-1185">Reference proteome</keyword>
<evidence type="ECO:0000313" key="1">
    <source>
        <dbReference type="EMBL" id="MFA9950070.1"/>
    </source>
</evidence>
<evidence type="ECO:0000313" key="2">
    <source>
        <dbReference type="Proteomes" id="UP001574673"/>
    </source>
</evidence>
<dbReference type="PRINTS" id="PR00394">
    <property type="entry name" value="RHSPROTEIN"/>
</dbReference>
<gene>
    <name evidence="1" type="ORF">ABCS64_07025</name>
</gene>
<name>A0ABV4UG86_9RHOO</name>
<comment type="caution">
    <text evidence="1">The sequence shown here is derived from an EMBL/GenBank/DDBJ whole genome shotgun (WGS) entry which is preliminary data.</text>
</comment>
<dbReference type="PANTHER" id="PTHR32305">
    <property type="match status" value="1"/>
</dbReference>
<dbReference type="InterPro" id="IPR022385">
    <property type="entry name" value="Rhs_assc_core"/>
</dbReference>
<organism evidence="1 2">
    <name type="scientific">Dentiradicibacter hellwigii</name>
    <dbReference type="NCBI Taxonomy" id="3149053"/>
    <lineage>
        <taxon>Bacteria</taxon>
        <taxon>Pseudomonadati</taxon>
        <taxon>Pseudomonadota</taxon>
        <taxon>Betaproteobacteria</taxon>
        <taxon>Rhodocyclales</taxon>
        <taxon>Rhodocyclaceae</taxon>
        <taxon>Dentiradicibacter</taxon>
    </lineage>
</organism>
<dbReference type="Gene3D" id="2.180.10.10">
    <property type="entry name" value="RHS repeat-associated core"/>
    <property type="match status" value="1"/>
</dbReference>
<sequence>MSGQFHDRITGLYYNRHRFYDPRLGAYISQDPIGLKGGINLSAYVRNPVQWMDPWGLWEIPSLPRGNDDNFAGFFWNRLIDGQVRDDIFDYARGFVIGVASVPRGWFRAGYQGARHLSCNKQAEIERRVVKTAFSNKHVRSVLMEKAKSEALDFNNYTAKNIGKFVGRSITSVITRPFGILSILGDSATAVNQQGDIFKAILLGD</sequence>
<protein>
    <submittedName>
        <fullName evidence="1">RHS repeat-associated core domain-containing protein</fullName>
    </submittedName>
</protein>
<dbReference type="RefSeq" id="WP_418891154.1">
    <property type="nucleotide sequence ID" value="NZ_JBEUWX010000002.1"/>
</dbReference>
<dbReference type="NCBIfam" id="TIGR03696">
    <property type="entry name" value="Rhs_assc_core"/>
    <property type="match status" value="1"/>
</dbReference>
<dbReference type="EMBL" id="JBEUWX010000002">
    <property type="protein sequence ID" value="MFA9950070.1"/>
    <property type="molecule type" value="Genomic_DNA"/>
</dbReference>
<dbReference type="Proteomes" id="UP001574673">
    <property type="component" value="Unassembled WGS sequence"/>
</dbReference>
<accession>A0ABV4UG86</accession>